<keyword evidence="2" id="KW-0808">Transferase</keyword>
<dbReference type="SUPFAM" id="SSF56112">
    <property type="entry name" value="Protein kinase-like (PK-like)"/>
    <property type="match status" value="1"/>
</dbReference>
<proteinExistence type="predicted"/>
<dbReference type="PANTHER" id="PTHR21310:SF42">
    <property type="entry name" value="BIFUNCTIONAL AAC_APH"/>
    <property type="match status" value="1"/>
</dbReference>
<sequence length="292" mass="33418">MKGEMLVASEKIRFIKNTFPELKIESVNMNSQGWDNNILIINDAIVFRFPKNKAIADRVKSEAVLLRQLRQQKPMLQIPDYRLLSDGNDDITCVYYDYITGASFKDGPASDHNAALLGDFLTKLHHLDPDHSQLETYHTYGYWHELYESVVKEVFPYLGSSEQCKISDVFSHFLNDIPSLTFPQTIIHGDLTTSNILCDNGKVNGIIDFTDAQIGDPAFDFAGFYWHFGPDFTKKVLYFYDGIESKDAIYHRAKAFYGAQPAFHEWLHAVRNESGADWNAALSRFTKLMSYN</sequence>
<protein>
    <submittedName>
        <fullName evidence="2">Aminoglycoside phosphotransferase family protein</fullName>
    </submittedName>
</protein>
<reference evidence="2 3" key="1">
    <citation type="submission" date="2019-03" db="EMBL/GenBank/DDBJ databases">
        <title>Genome sequence of Lentibacillus salicampi ATCC BAA-719.</title>
        <authorList>
            <person name="Maclea K.S."/>
            <person name="Simoes Junior M."/>
        </authorList>
    </citation>
    <scope>NUCLEOTIDE SEQUENCE [LARGE SCALE GENOMIC DNA]</scope>
    <source>
        <strain evidence="2 3">ATCC BAA-719</strain>
    </source>
</reference>
<organism evidence="2 3">
    <name type="scientific">Lentibacillus salicampi</name>
    <dbReference type="NCBI Taxonomy" id="175306"/>
    <lineage>
        <taxon>Bacteria</taxon>
        <taxon>Bacillati</taxon>
        <taxon>Bacillota</taxon>
        <taxon>Bacilli</taxon>
        <taxon>Bacillales</taxon>
        <taxon>Bacillaceae</taxon>
        <taxon>Lentibacillus</taxon>
    </lineage>
</organism>
<dbReference type="Gene3D" id="3.90.1200.10">
    <property type="match status" value="1"/>
</dbReference>
<dbReference type="InterPro" id="IPR002575">
    <property type="entry name" value="Aminoglycoside_PTrfase"/>
</dbReference>
<dbReference type="EMBL" id="SRHY01000016">
    <property type="protein sequence ID" value="TFJ92715.1"/>
    <property type="molecule type" value="Genomic_DNA"/>
</dbReference>
<comment type="caution">
    <text evidence="2">The sequence shown here is derived from an EMBL/GenBank/DDBJ whole genome shotgun (WGS) entry which is preliminary data.</text>
</comment>
<dbReference type="GO" id="GO:0016740">
    <property type="term" value="F:transferase activity"/>
    <property type="evidence" value="ECO:0007669"/>
    <property type="project" value="UniProtKB-KW"/>
</dbReference>
<dbReference type="PANTHER" id="PTHR21310">
    <property type="entry name" value="AMINOGLYCOSIDE PHOSPHOTRANSFERASE-RELATED-RELATED"/>
    <property type="match status" value="1"/>
</dbReference>
<name>A0A4Y9ABC6_9BACI</name>
<dbReference type="Gene3D" id="3.30.200.20">
    <property type="entry name" value="Phosphorylase Kinase, domain 1"/>
    <property type="match status" value="1"/>
</dbReference>
<dbReference type="InterPro" id="IPR011009">
    <property type="entry name" value="Kinase-like_dom_sf"/>
</dbReference>
<dbReference type="InterPro" id="IPR051678">
    <property type="entry name" value="AGP_Transferase"/>
</dbReference>
<dbReference type="OrthoDB" id="60975at2"/>
<dbReference type="Proteomes" id="UP000298484">
    <property type="component" value="Unassembled WGS sequence"/>
</dbReference>
<feature type="domain" description="Aminoglycoside phosphotransferase" evidence="1">
    <location>
        <begin position="31"/>
        <end position="237"/>
    </location>
</feature>
<evidence type="ECO:0000259" key="1">
    <source>
        <dbReference type="Pfam" id="PF01636"/>
    </source>
</evidence>
<dbReference type="AlphaFoldDB" id="A0A4Y9ABC6"/>
<accession>A0A4Y9ABC6</accession>
<evidence type="ECO:0000313" key="3">
    <source>
        <dbReference type="Proteomes" id="UP000298484"/>
    </source>
</evidence>
<dbReference type="Pfam" id="PF01636">
    <property type="entry name" value="APH"/>
    <property type="match status" value="1"/>
</dbReference>
<keyword evidence="3" id="KW-1185">Reference proteome</keyword>
<gene>
    <name evidence="2" type="ORF">E4U82_10535</name>
</gene>
<evidence type="ECO:0000313" key="2">
    <source>
        <dbReference type="EMBL" id="TFJ92715.1"/>
    </source>
</evidence>